<dbReference type="InterPro" id="IPR000962">
    <property type="entry name" value="Znf_DskA_TraR"/>
</dbReference>
<dbReference type="SUPFAM" id="SSF109635">
    <property type="entry name" value="DnaK suppressor protein DksA, alpha-hairpin domain"/>
    <property type="match status" value="1"/>
</dbReference>
<keyword evidence="2" id="KW-0863">Zinc-finger</keyword>
<dbReference type="InterPro" id="IPR037187">
    <property type="entry name" value="DnaK_N"/>
</dbReference>
<keyword evidence="3" id="KW-0862">Zinc</keyword>
<sequence>MDDKLLKNLKYKLESQKNEAYNLLKQMEKNETIKSNTEMSAELSFYDNHPADSASSIYDKERGIAFEKNEKIIIRKIEDALKNIENGTYGICKKCGKNINENRLESIPYTEYCIDCQRTIDNIKPAEKRNRPAEEEVIKHTLDLGYDSQTEFDAEDSYQSVGKFNRRKNIIEEYEDEDEEYVEPIEKISNDQYKNQLY</sequence>
<organism evidence="6 7">
    <name type="scientific">Clostridium kluyveri</name>
    <dbReference type="NCBI Taxonomy" id="1534"/>
    <lineage>
        <taxon>Bacteria</taxon>
        <taxon>Bacillati</taxon>
        <taxon>Bacillota</taxon>
        <taxon>Clostridia</taxon>
        <taxon>Eubacteriales</taxon>
        <taxon>Clostridiaceae</taxon>
        <taxon>Clostridium</taxon>
    </lineage>
</organism>
<evidence type="ECO:0000256" key="4">
    <source>
        <dbReference type="PROSITE-ProRule" id="PRU00510"/>
    </source>
</evidence>
<evidence type="ECO:0000256" key="3">
    <source>
        <dbReference type="ARBA" id="ARBA00022833"/>
    </source>
</evidence>
<dbReference type="PANTHER" id="PTHR33823:SF4">
    <property type="entry name" value="GENERAL STRESS PROTEIN 16O"/>
    <property type="match status" value="1"/>
</dbReference>
<evidence type="ECO:0000313" key="7">
    <source>
        <dbReference type="Proteomes" id="UP000184604"/>
    </source>
</evidence>
<dbReference type="Proteomes" id="UP000184604">
    <property type="component" value="Chromosome"/>
</dbReference>
<dbReference type="OrthoDB" id="9811543at2"/>
<protein>
    <submittedName>
        <fullName evidence="6">Molecular chaperone DnaK</fullName>
    </submittedName>
</protein>
<dbReference type="Pfam" id="PF01258">
    <property type="entry name" value="zf-dskA_traR"/>
    <property type="match status" value="1"/>
</dbReference>
<dbReference type="PANTHER" id="PTHR33823">
    <property type="entry name" value="RNA POLYMERASE-BINDING TRANSCRIPTION FACTOR DKSA-RELATED"/>
    <property type="match status" value="1"/>
</dbReference>
<dbReference type="SUPFAM" id="SSF57716">
    <property type="entry name" value="Glucocorticoid receptor-like (DNA-binding domain)"/>
    <property type="match status" value="1"/>
</dbReference>
<keyword evidence="1" id="KW-0479">Metal-binding</keyword>
<dbReference type="GO" id="GO:0008270">
    <property type="term" value="F:zinc ion binding"/>
    <property type="evidence" value="ECO:0007669"/>
    <property type="project" value="UniProtKB-KW"/>
</dbReference>
<evidence type="ECO:0000256" key="1">
    <source>
        <dbReference type="ARBA" id="ARBA00022723"/>
    </source>
</evidence>
<reference evidence="6 7" key="1">
    <citation type="submission" date="2016-12" db="EMBL/GenBank/DDBJ databases">
        <title>Complete genome sequence of Clostridium kluyveri JZZ isolated from the pit mud of a Chinese flavor liquor-making factory.</title>
        <authorList>
            <person name="Wang Y."/>
        </authorList>
    </citation>
    <scope>NUCLEOTIDE SEQUENCE [LARGE SCALE GENOMIC DNA]</scope>
    <source>
        <strain evidence="6 7">JZZ</strain>
    </source>
</reference>
<dbReference type="Gene3D" id="1.20.120.910">
    <property type="entry name" value="DksA, coiled-coil domain"/>
    <property type="match status" value="1"/>
</dbReference>
<evidence type="ECO:0000313" key="6">
    <source>
        <dbReference type="EMBL" id="APM37409.1"/>
    </source>
</evidence>
<evidence type="ECO:0000259" key="5">
    <source>
        <dbReference type="Pfam" id="PF01258"/>
    </source>
</evidence>
<name>A0A1L5F321_CLOKL</name>
<dbReference type="NCBIfam" id="TIGR02890">
    <property type="entry name" value="bacill_yteA"/>
    <property type="match status" value="1"/>
</dbReference>
<accession>A0A1L5F321</accession>
<feature type="zinc finger region" description="dksA C4-type" evidence="4">
    <location>
        <begin position="92"/>
        <end position="116"/>
    </location>
</feature>
<gene>
    <name evidence="6" type="ORF">BS101_00830</name>
</gene>
<feature type="domain" description="Zinc finger DksA/TraR C4-type" evidence="5">
    <location>
        <begin position="87"/>
        <end position="119"/>
    </location>
</feature>
<dbReference type="PROSITE" id="PS51128">
    <property type="entry name" value="ZF_DKSA_2"/>
    <property type="match status" value="1"/>
</dbReference>
<evidence type="ECO:0000256" key="2">
    <source>
        <dbReference type="ARBA" id="ARBA00022771"/>
    </source>
</evidence>
<dbReference type="InterPro" id="IPR014240">
    <property type="entry name" value="YteA"/>
</dbReference>
<dbReference type="AlphaFoldDB" id="A0A1L5F321"/>
<dbReference type="RefSeq" id="WP_073537126.1">
    <property type="nucleotide sequence ID" value="NZ_CP018335.1"/>
</dbReference>
<dbReference type="EMBL" id="CP018335">
    <property type="protein sequence ID" value="APM37409.1"/>
    <property type="molecule type" value="Genomic_DNA"/>
</dbReference>
<proteinExistence type="predicted"/>